<dbReference type="Proteomes" id="UP000295668">
    <property type="component" value="Unassembled WGS sequence"/>
</dbReference>
<comment type="function">
    <text evidence="9">Catalyzes the ATP-dependent phosphorylation of N-acetyl-L-glutamate.</text>
</comment>
<comment type="pathway">
    <text evidence="1 9">Amino-acid biosynthesis; L-arginine biosynthesis; N(2)-acetyl-L-ornithine from L-glutamate: step 2/4.</text>
</comment>
<dbReference type="UniPathway" id="UPA00068">
    <property type="reaction ID" value="UER00107"/>
</dbReference>
<feature type="binding site" evidence="9">
    <location>
        <begin position="40"/>
        <end position="41"/>
    </location>
    <ligand>
        <name>substrate</name>
    </ligand>
</feature>
<organism evidence="11 12">
    <name type="scientific">Pedobacter changchengzhani</name>
    <dbReference type="NCBI Taxonomy" id="2529274"/>
    <lineage>
        <taxon>Bacteria</taxon>
        <taxon>Pseudomonadati</taxon>
        <taxon>Bacteroidota</taxon>
        <taxon>Sphingobacteriia</taxon>
        <taxon>Sphingobacteriales</taxon>
        <taxon>Sphingobacteriaceae</taxon>
        <taxon>Pedobacter</taxon>
    </lineage>
</organism>
<evidence type="ECO:0000256" key="2">
    <source>
        <dbReference type="ARBA" id="ARBA00022571"/>
    </source>
</evidence>
<feature type="binding site" evidence="9">
    <location>
        <position position="62"/>
    </location>
    <ligand>
        <name>substrate</name>
    </ligand>
</feature>
<keyword evidence="9" id="KW-0963">Cytoplasm</keyword>
<evidence type="ECO:0000313" key="12">
    <source>
        <dbReference type="Proteomes" id="UP000295668"/>
    </source>
</evidence>
<reference evidence="11 12" key="1">
    <citation type="submission" date="2019-02" db="EMBL/GenBank/DDBJ databases">
        <title>Pedobacter sp. nov., a novel speices isolated from soil of pinguins habitat in Antarcitica.</title>
        <authorList>
            <person name="He R.-H."/>
        </authorList>
    </citation>
    <scope>NUCLEOTIDE SEQUENCE [LARGE SCALE GENOMIC DNA]</scope>
    <source>
        <strain evidence="11 12">E01020</strain>
    </source>
</reference>
<comment type="caution">
    <text evidence="11">The sequence shown here is derived from an EMBL/GenBank/DDBJ whole genome shotgun (WGS) entry which is preliminary data.</text>
</comment>
<keyword evidence="5 9" id="KW-0547">Nucleotide-binding</keyword>
<dbReference type="EC" id="2.7.2.8" evidence="9"/>
<keyword evidence="7 9" id="KW-0067">ATP-binding</keyword>
<dbReference type="GO" id="GO:0042450">
    <property type="term" value="P:L-arginine biosynthetic process via ornithine"/>
    <property type="evidence" value="ECO:0007669"/>
    <property type="project" value="UniProtKB-UniRule"/>
</dbReference>
<gene>
    <name evidence="9 11" type="primary">argB</name>
    <name evidence="11" type="ORF">EZJ43_02855</name>
</gene>
<evidence type="ECO:0000256" key="5">
    <source>
        <dbReference type="ARBA" id="ARBA00022741"/>
    </source>
</evidence>
<dbReference type="RefSeq" id="WP_133261169.1">
    <property type="nucleotide sequence ID" value="NZ_SJCY01000002.1"/>
</dbReference>
<feature type="binding site" evidence="9">
    <location>
        <position position="183"/>
    </location>
    <ligand>
        <name>substrate</name>
    </ligand>
</feature>
<keyword evidence="2 9" id="KW-0055">Arginine biosynthesis</keyword>
<evidence type="ECO:0000256" key="3">
    <source>
        <dbReference type="ARBA" id="ARBA00022605"/>
    </source>
</evidence>
<dbReference type="PANTHER" id="PTHR23342:SF0">
    <property type="entry name" value="N-ACETYLGLUTAMATE SYNTHASE, MITOCHONDRIAL"/>
    <property type="match status" value="1"/>
</dbReference>
<feature type="site" description="Transition state stabilizer" evidence="9">
    <location>
        <position position="8"/>
    </location>
</feature>
<evidence type="ECO:0000256" key="4">
    <source>
        <dbReference type="ARBA" id="ARBA00022679"/>
    </source>
</evidence>
<dbReference type="SUPFAM" id="SSF53633">
    <property type="entry name" value="Carbamate kinase-like"/>
    <property type="match status" value="1"/>
</dbReference>
<dbReference type="InterPro" id="IPR037528">
    <property type="entry name" value="ArgB"/>
</dbReference>
<feature type="site" description="Transition state stabilizer" evidence="9">
    <location>
        <position position="249"/>
    </location>
</feature>
<evidence type="ECO:0000259" key="10">
    <source>
        <dbReference type="Pfam" id="PF00696"/>
    </source>
</evidence>
<dbReference type="PIRSF" id="PIRSF000728">
    <property type="entry name" value="NAGK"/>
    <property type="match status" value="1"/>
</dbReference>
<dbReference type="InterPro" id="IPR004662">
    <property type="entry name" value="AcgluKinase_fam"/>
</dbReference>
<dbReference type="PANTHER" id="PTHR23342">
    <property type="entry name" value="N-ACETYLGLUTAMATE SYNTHASE"/>
    <property type="match status" value="1"/>
</dbReference>
<dbReference type="Pfam" id="PF00696">
    <property type="entry name" value="AA_kinase"/>
    <property type="match status" value="1"/>
</dbReference>
<accession>A0A4R5MMP1</accession>
<comment type="catalytic activity">
    <reaction evidence="8 9">
        <text>N-acetyl-L-glutamate + ATP = N-acetyl-L-glutamyl 5-phosphate + ADP</text>
        <dbReference type="Rhea" id="RHEA:14629"/>
        <dbReference type="ChEBI" id="CHEBI:30616"/>
        <dbReference type="ChEBI" id="CHEBI:44337"/>
        <dbReference type="ChEBI" id="CHEBI:57936"/>
        <dbReference type="ChEBI" id="CHEBI:456216"/>
        <dbReference type="EC" id="2.7.2.8"/>
    </reaction>
</comment>
<evidence type="ECO:0000256" key="6">
    <source>
        <dbReference type="ARBA" id="ARBA00022777"/>
    </source>
</evidence>
<dbReference type="GO" id="GO:0003991">
    <property type="term" value="F:acetylglutamate kinase activity"/>
    <property type="evidence" value="ECO:0007669"/>
    <property type="project" value="UniProtKB-UniRule"/>
</dbReference>
<dbReference type="EMBL" id="SJCY01000002">
    <property type="protein sequence ID" value="TDG37077.1"/>
    <property type="molecule type" value="Genomic_DNA"/>
</dbReference>
<protein>
    <recommendedName>
        <fullName evidence="9">Acetylglutamate kinase</fullName>
        <ecNumber evidence="9">2.7.2.8</ecNumber>
    </recommendedName>
    <alternativeName>
        <fullName evidence="9">N-acetyl-L-glutamate 5-phosphotransferase</fullName>
    </alternativeName>
    <alternativeName>
        <fullName evidence="9">NAG kinase</fullName>
        <shortName evidence="9">NAGK</shortName>
    </alternativeName>
</protein>
<dbReference type="OrthoDB" id="9803155at2"/>
<dbReference type="GO" id="GO:0005524">
    <property type="term" value="F:ATP binding"/>
    <property type="evidence" value="ECO:0007669"/>
    <property type="project" value="UniProtKB-UniRule"/>
</dbReference>
<sequence length="286" mass="30343">MKQLTIVKIGGNVIDNSENLHRFLLDFTALAGDKILVHGGGKIATELGESLGIESKMIEGRRITDIETLRIVTMVYAGLINKNMVAQLQAKNCNAIGLTGADGNIIKAKKRPIQKAKVSPSEGDLPAGQAGLEGDKAKDIDYGFVGDLNENSVSSATLDNLLKTGMVPVLCAITHDGDGQLLNTNADTIASAVSVAMSSLYETRLVYCFEKKGVLIDVNDDLSVVREIKADEFEGLKANGTVAGGMIPKLHNAFEAIKKGVSAVYIGKADELNELKSGVFGTKLNP</sequence>
<dbReference type="HAMAP" id="MF_00082">
    <property type="entry name" value="ArgB"/>
    <property type="match status" value="1"/>
</dbReference>
<keyword evidence="6 9" id="KW-0418">Kinase</keyword>
<comment type="subcellular location">
    <subcellularLocation>
        <location evidence="9">Cytoplasm</location>
    </subcellularLocation>
</comment>
<dbReference type="InterPro" id="IPR036393">
    <property type="entry name" value="AceGlu_kinase-like_sf"/>
</dbReference>
<evidence type="ECO:0000256" key="7">
    <source>
        <dbReference type="ARBA" id="ARBA00022840"/>
    </source>
</evidence>
<evidence type="ECO:0000313" key="11">
    <source>
        <dbReference type="EMBL" id="TDG37077.1"/>
    </source>
</evidence>
<feature type="domain" description="Aspartate/glutamate/uridylate kinase" evidence="10">
    <location>
        <begin position="4"/>
        <end position="267"/>
    </location>
</feature>
<dbReference type="NCBIfam" id="TIGR00761">
    <property type="entry name" value="argB"/>
    <property type="match status" value="1"/>
</dbReference>
<comment type="similarity">
    <text evidence="9">Belongs to the acetylglutamate kinase family. ArgB subfamily.</text>
</comment>
<proteinExistence type="inferred from homology"/>
<dbReference type="AlphaFoldDB" id="A0A4R5MMP1"/>
<name>A0A4R5MMP1_9SPHI</name>
<keyword evidence="3 9" id="KW-0028">Amino-acid biosynthesis</keyword>
<dbReference type="Gene3D" id="3.40.1160.10">
    <property type="entry name" value="Acetylglutamate kinase-like"/>
    <property type="match status" value="1"/>
</dbReference>
<dbReference type="InterPro" id="IPR001048">
    <property type="entry name" value="Asp/Glu/Uridylate_kinase"/>
</dbReference>
<dbReference type="GO" id="GO:0005737">
    <property type="term" value="C:cytoplasm"/>
    <property type="evidence" value="ECO:0007669"/>
    <property type="project" value="UniProtKB-SubCell"/>
</dbReference>
<evidence type="ECO:0000256" key="9">
    <source>
        <dbReference type="HAMAP-Rule" id="MF_00082"/>
    </source>
</evidence>
<evidence type="ECO:0000256" key="1">
    <source>
        <dbReference type="ARBA" id="ARBA00004828"/>
    </source>
</evidence>
<evidence type="ECO:0000256" key="8">
    <source>
        <dbReference type="ARBA" id="ARBA00048141"/>
    </source>
</evidence>
<dbReference type="CDD" id="cd04238">
    <property type="entry name" value="AAK_NAGK-like"/>
    <property type="match status" value="1"/>
</dbReference>
<keyword evidence="4 9" id="KW-0808">Transferase</keyword>
<keyword evidence="12" id="KW-1185">Reference proteome</keyword>